<dbReference type="PROSITE" id="PS51257">
    <property type="entry name" value="PROKAR_LIPOPROTEIN"/>
    <property type="match status" value="1"/>
</dbReference>
<keyword evidence="2" id="KW-0813">Transport</keyword>
<keyword evidence="8" id="KW-1185">Reference proteome</keyword>
<dbReference type="EMBL" id="BSUM01000001">
    <property type="protein sequence ID" value="GMA30402.1"/>
    <property type="molecule type" value="Genomic_DNA"/>
</dbReference>
<gene>
    <name evidence="7" type="ORF">GCM10025875_03940</name>
</gene>
<feature type="domain" description="Solute-binding protein family 5" evidence="6">
    <location>
        <begin position="109"/>
        <end position="301"/>
    </location>
</feature>
<dbReference type="AlphaFoldDB" id="A0AA37UU04"/>
<reference evidence="7" key="2">
    <citation type="submission" date="2023-02" db="EMBL/GenBank/DDBJ databases">
        <authorList>
            <person name="Sun Q."/>
            <person name="Mori K."/>
        </authorList>
    </citation>
    <scope>NUCLEOTIDE SEQUENCE</scope>
    <source>
        <strain evidence="7">NBRC 112290</strain>
    </source>
</reference>
<organism evidence="7 8">
    <name type="scientific">Litorihabitans aurantiacus</name>
    <dbReference type="NCBI Taxonomy" id="1930061"/>
    <lineage>
        <taxon>Bacteria</taxon>
        <taxon>Bacillati</taxon>
        <taxon>Actinomycetota</taxon>
        <taxon>Actinomycetes</taxon>
        <taxon>Micrococcales</taxon>
        <taxon>Beutenbergiaceae</taxon>
        <taxon>Litorihabitans</taxon>
    </lineage>
</organism>
<name>A0AA37UU04_9MICO</name>
<dbReference type="PANTHER" id="PTHR30290:SF9">
    <property type="entry name" value="OLIGOPEPTIDE-BINDING PROTEIN APPA"/>
    <property type="match status" value="1"/>
</dbReference>
<dbReference type="GO" id="GO:0015833">
    <property type="term" value="P:peptide transport"/>
    <property type="evidence" value="ECO:0007669"/>
    <property type="project" value="TreeGrafter"/>
</dbReference>
<reference evidence="7" key="1">
    <citation type="journal article" date="2014" name="Int. J. Syst. Evol. Microbiol.">
        <title>Complete genome sequence of Corynebacterium casei LMG S-19264T (=DSM 44701T), isolated from a smear-ripened cheese.</title>
        <authorList>
            <consortium name="US DOE Joint Genome Institute (JGI-PGF)"/>
            <person name="Walter F."/>
            <person name="Albersmeier A."/>
            <person name="Kalinowski J."/>
            <person name="Ruckert C."/>
        </authorList>
    </citation>
    <scope>NUCLEOTIDE SEQUENCE</scope>
    <source>
        <strain evidence="7">NBRC 112290</strain>
    </source>
</reference>
<evidence type="ECO:0000256" key="1">
    <source>
        <dbReference type="ARBA" id="ARBA00005695"/>
    </source>
</evidence>
<evidence type="ECO:0000256" key="5">
    <source>
        <dbReference type="SAM" id="SignalP"/>
    </source>
</evidence>
<sequence length="308" mass="31938">MRLRTVRKAAFAAAVALVAVAGCSQGGAPPSGEGTATATDGGTGGTTETVGAEVRLEDDETGEPVDGGTLRMLLRLDADKLDPHVATDTTGVIVGALVYEGLVENVRGEIVPALAQEWEMSDDGTTYTFTLREGATFHGGRTVTSEDVAYSLARVADPETLSPSGSSYAVIESVDTPDESTVVLNLSRPHAPMLAQLASLSASVVDREVVEAGGLGVPDGGTGPFVLAEHNVGRNIVLTANADYWNPELPHVDGIDMTWNPDDNARAAAIRSGDVDVLFRPAPEFIDSLKSDSAVKWYGGSGSLPSSS</sequence>
<accession>A0AA37UU04</accession>
<protein>
    <recommendedName>
        <fullName evidence="6">Solute-binding protein family 5 domain-containing protein</fullName>
    </recommendedName>
</protein>
<dbReference type="InterPro" id="IPR000914">
    <property type="entry name" value="SBP_5_dom"/>
</dbReference>
<comment type="caution">
    <text evidence="7">The sequence shown here is derived from an EMBL/GenBank/DDBJ whole genome shotgun (WGS) entry which is preliminary data.</text>
</comment>
<proteinExistence type="inferred from homology"/>
<feature type="signal peptide" evidence="5">
    <location>
        <begin position="1"/>
        <end position="21"/>
    </location>
</feature>
<feature type="region of interest" description="Disordered" evidence="4">
    <location>
        <begin position="26"/>
        <end position="66"/>
    </location>
</feature>
<dbReference type="Gene3D" id="3.40.190.10">
    <property type="entry name" value="Periplasmic binding protein-like II"/>
    <property type="match status" value="1"/>
</dbReference>
<dbReference type="Pfam" id="PF00496">
    <property type="entry name" value="SBP_bac_5"/>
    <property type="match status" value="1"/>
</dbReference>
<evidence type="ECO:0000259" key="6">
    <source>
        <dbReference type="Pfam" id="PF00496"/>
    </source>
</evidence>
<dbReference type="Proteomes" id="UP001157161">
    <property type="component" value="Unassembled WGS sequence"/>
</dbReference>
<dbReference type="SUPFAM" id="SSF53850">
    <property type="entry name" value="Periplasmic binding protein-like II"/>
    <property type="match status" value="1"/>
</dbReference>
<evidence type="ECO:0000256" key="4">
    <source>
        <dbReference type="SAM" id="MobiDB-lite"/>
    </source>
</evidence>
<dbReference type="GO" id="GO:1904680">
    <property type="term" value="F:peptide transmembrane transporter activity"/>
    <property type="evidence" value="ECO:0007669"/>
    <property type="project" value="TreeGrafter"/>
</dbReference>
<evidence type="ECO:0000256" key="3">
    <source>
        <dbReference type="ARBA" id="ARBA00022729"/>
    </source>
</evidence>
<feature type="chain" id="PRO_5041470753" description="Solute-binding protein family 5 domain-containing protein" evidence="5">
    <location>
        <begin position="22"/>
        <end position="308"/>
    </location>
</feature>
<dbReference type="CDD" id="cd00995">
    <property type="entry name" value="PBP2_NikA_DppA_OppA_like"/>
    <property type="match status" value="1"/>
</dbReference>
<evidence type="ECO:0000256" key="2">
    <source>
        <dbReference type="ARBA" id="ARBA00022448"/>
    </source>
</evidence>
<comment type="similarity">
    <text evidence="1">Belongs to the bacterial solute-binding protein 5 family.</text>
</comment>
<dbReference type="PANTHER" id="PTHR30290">
    <property type="entry name" value="PERIPLASMIC BINDING COMPONENT OF ABC TRANSPORTER"/>
    <property type="match status" value="1"/>
</dbReference>
<evidence type="ECO:0000313" key="7">
    <source>
        <dbReference type="EMBL" id="GMA30402.1"/>
    </source>
</evidence>
<evidence type="ECO:0000313" key="8">
    <source>
        <dbReference type="Proteomes" id="UP001157161"/>
    </source>
</evidence>
<feature type="compositionally biased region" description="Low complexity" evidence="4">
    <location>
        <begin position="32"/>
        <end position="53"/>
    </location>
</feature>
<keyword evidence="3 5" id="KW-0732">Signal</keyword>
<dbReference type="InterPro" id="IPR039424">
    <property type="entry name" value="SBP_5"/>
</dbReference>